<protein>
    <submittedName>
        <fullName evidence="1">Uncharacterized protein</fullName>
    </submittedName>
</protein>
<evidence type="ECO:0000313" key="1">
    <source>
        <dbReference type="EMBL" id="GEB59095.1"/>
    </source>
</evidence>
<sequence>MPGDEQQEGQRDQLVLGEPVAALVDRVHEGTEQVLPEALAAGAGSWRPAKAERNIARLSCRVPASGGELAVDRGSRLAGAGVAARAGGEVGGAREGAVTVARRTAVVLTPMSGIKART</sequence>
<evidence type="ECO:0000313" key="2">
    <source>
        <dbReference type="Proteomes" id="UP000315226"/>
    </source>
</evidence>
<dbReference type="EMBL" id="BJMN01000030">
    <property type="protein sequence ID" value="GEB59095.1"/>
    <property type="molecule type" value="Genomic_DNA"/>
</dbReference>
<proteinExistence type="predicted"/>
<gene>
    <name evidence="1" type="ORF">SGA01_47000</name>
</gene>
<dbReference type="Proteomes" id="UP000315226">
    <property type="component" value="Unassembled WGS sequence"/>
</dbReference>
<accession>A0A4Y3RNG2</accession>
<dbReference type="AlphaFoldDB" id="A0A4Y3RNG2"/>
<organism evidence="1 2">
    <name type="scientific">Streptomyces gardneri</name>
    <dbReference type="NCBI Taxonomy" id="66892"/>
    <lineage>
        <taxon>Bacteria</taxon>
        <taxon>Bacillati</taxon>
        <taxon>Actinomycetota</taxon>
        <taxon>Actinomycetes</taxon>
        <taxon>Kitasatosporales</taxon>
        <taxon>Streptomycetaceae</taxon>
        <taxon>Streptomyces</taxon>
    </lineage>
</organism>
<name>A0A4Y3RNG2_9ACTN</name>
<keyword evidence="2" id="KW-1185">Reference proteome</keyword>
<comment type="caution">
    <text evidence="1">The sequence shown here is derived from an EMBL/GenBank/DDBJ whole genome shotgun (WGS) entry which is preliminary data.</text>
</comment>
<reference evidence="1 2" key="1">
    <citation type="submission" date="2019-06" db="EMBL/GenBank/DDBJ databases">
        <title>Whole genome shotgun sequence of Streptomyces gardneri NBRC 12865.</title>
        <authorList>
            <person name="Hosoyama A."/>
            <person name="Uohara A."/>
            <person name="Ohji S."/>
            <person name="Ichikawa N."/>
        </authorList>
    </citation>
    <scope>NUCLEOTIDE SEQUENCE [LARGE SCALE GENOMIC DNA]</scope>
    <source>
        <strain evidence="1 2">NBRC 12865</strain>
    </source>
</reference>